<organism evidence="2 3">
    <name type="scientific">Sphaerobolus stellatus (strain SS14)</name>
    <dbReference type="NCBI Taxonomy" id="990650"/>
    <lineage>
        <taxon>Eukaryota</taxon>
        <taxon>Fungi</taxon>
        <taxon>Dikarya</taxon>
        <taxon>Basidiomycota</taxon>
        <taxon>Agaricomycotina</taxon>
        <taxon>Agaricomycetes</taxon>
        <taxon>Phallomycetidae</taxon>
        <taxon>Geastrales</taxon>
        <taxon>Sphaerobolaceae</taxon>
        <taxon>Sphaerobolus</taxon>
    </lineage>
</organism>
<evidence type="ECO:0000313" key="2">
    <source>
        <dbReference type="EMBL" id="KIJ42585.1"/>
    </source>
</evidence>
<name>A0A0C9VVD5_SPHS4</name>
<gene>
    <name evidence="2" type="ORF">M422DRAFT_48193</name>
</gene>
<sequence length="322" mass="35944">MSNPFGLPFNGNAGLSYIYSQDTVYTILFNLTNTPHSARFLRSVNVNMFLLINNIQLLTSLTAAEYSQEDLLRLFAIIGDLGTGTQEVHNITQENNNIGHIKNIEGRNDNVSNTGNDTDPDALFQPPNSHIQDSSNPSLSSANIVSLSNILNTSQSVEEQSIYSTEDTQSNDSYPYPYQPGSVDSDMQIDTDNRSQLSQSDDEEISSFSPIAHITASQTSNVKDSNKVEECAQPQISPTRSINEIDAHAWILFKGFTIHLRNLMIEQAAQNTTIDQKYFFYLSSLLYLDVSNNINILSQMLTVCQYLHKQYFVAFEGATQQP</sequence>
<dbReference type="Proteomes" id="UP000054279">
    <property type="component" value="Unassembled WGS sequence"/>
</dbReference>
<dbReference type="EMBL" id="KN837129">
    <property type="protein sequence ID" value="KIJ42585.1"/>
    <property type="molecule type" value="Genomic_DNA"/>
</dbReference>
<protein>
    <submittedName>
        <fullName evidence="2">Uncharacterized protein</fullName>
    </submittedName>
</protein>
<accession>A0A0C9VVD5</accession>
<evidence type="ECO:0000313" key="3">
    <source>
        <dbReference type="Proteomes" id="UP000054279"/>
    </source>
</evidence>
<dbReference type="HOGENOM" id="CLU_1070280_0_0_1"/>
<feature type="compositionally biased region" description="Polar residues" evidence="1">
    <location>
        <begin position="188"/>
        <end position="199"/>
    </location>
</feature>
<evidence type="ECO:0000256" key="1">
    <source>
        <dbReference type="SAM" id="MobiDB-lite"/>
    </source>
</evidence>
<feature type="region of interest" description="Disordered" evidence="1">
    <location>
        <begin position="102"/>
        <end position="138"/>
    </location>
</feature>
<dbReference type="AlphaFoldDB" id="A0A0C9VVD5"/>
<keyword evidence="3" id="KW-1185">Reference proteome</keyword>
<feature type="compositionally biased region" description="Polar residues" evidence="1">
    <location>
        <begin position="158"/>
        <end position="173"/>
    </location>
</feature>
<feature type="compositionally biased region" description="Polar residues" evidence="1">
    <location>
        <begin position="126"/>
        <end position="138"/>
    </location>
</feature>
<reference evidence="2 3" key="1">
    <citation type="submission" date="2014-06" db="EMBL/GenBank/DDBJ databases">
        <title>Evolutionary Origins and Diversification of the Mycorrhizal Mutualists.</title>
        <authorList>
            <consortium name="DOE Joint Genome Institute"/>
            <consortium name="Mycorrhizal Genomics Consortium"/>
            <person name="Kohler A."/>
            <person name="Kuo A."/>
            <person name="Nagy L.G."/>
            <person name="Floudas D."/>
            <person name="Copeland A."/>
            <person name="Barry K.W."/>
            <person name="Cichocki N."/>
            <person name="Veneault-Fourrey C."/>
            <person name="LaButti K."/>
            <person name="Lindquist E.A."/>
            <person name="Lipzen A."/>
            <person name="Lundell T."/>
            <person name="Morin E."/>
            <person name="Murat C."/>
            <person name="Riley R."/>
            <person name="Ohm R."/>
            <person name="Sun H."/>
            <person name="Tunlid A."/>
            <person name="Henrissat B."/>
            <person name="Grigoriev I.V."/>
            <person name="Hibbett D.S."/>
            <person name="Martin F."/>
        </authorList>
    </citation>
    <scope>NUCLEOTIDE SEQUENCE [LARGE SCALE GENOMIC DNA]</scope>
    <source>
        <strain evidence="2 3">SS14</strain>
    </source>
</reference>
<feature type="region of interest" description="Disordered" evidence="1">
    <location>
        <begin position="158"/>
        <end position="205"/>
    </location>
</feature>
<proteinExistence type="predicted"/>